<gene>
    <name evidence="4" type="ORF">Q7C36_000724</name>
</gene>
<dbReference type="InterPro" id="IPR001878">
    <property type="entry name" value="Znf_CCHC"/>
</dbReference>
<evidence type="ECO:0000259" key="3">
    <source>
        <dbReference type="PROSITE" id="PS50158"/>
    </source>
</evidence>
<accession>A0AA88NWJ3</accession>
<dbReference type="InterPro" id="IPR036875">
    <property type="entry name" value="Znf_CCHC_sf"/>
</dbReference>
<dbReference type="SUPFAM" id="SSF57756">
    <property type="entry name" value="Retrovirus zinc finger-like domains"/>
    <property type="match status" value="1"/>
</dbReference>
<dbReference type="SMART" id="SM00343">
    <property type="entry name" value="ZnF_C2HC"/>
    <property type="match status" value="1"/>
</dbReference>
<evidence type="ECO:0000256" key="2">
    <source>
        <dbReference type="SAM" id="MobiDB-lite"/>
    </source>
</evidence>
<protein>
    <recommendedName>
        <fullName evidence="3">CCHC-type domain-containing protein</fullName>
    </recommendedName>
</protein>
<keyword evidence="1" id="KW-0863">Zinc-finger</keyword>
<dbReference type="EMBL" id="JAVHJS010000001">
    <property type="protein sequence ID" value="KAK2868853.1"/>
    <property type="molecule type" value="Genomic_DNA"/>
</dbReference>
<dbReference type="PANTHER" id="PTHR19963:SF30">
    <property type="entry name" value="ENDONUCLEASE_EXONUCLEASE_PHOSPHATASE DOMAIN-CONTAINING PROTEIN"/>
    <property type="match status" value="1"/>
</dbReference>
<name>A0AA88NWJ3_TACVA</name>
<feature type="domain" description="CCHC-type" evidence="3">
    <location>
        <begin position="300"/>
        <end position="315"/>
    </location>
</feature>
<dbReference type="Gene3D" id="4.10.60.10">
    <property type="entry name" value="Zinc finger, CCHC-type"/>
    <property type="match status" value="1"/>
</dbReference>
<sequence>MSEPDDTSDGIDWSAQIRELQSKHDETMAAISALNKRAVVYVPRERHIAPFCGDIEKDGRSVDDFIEEVERVLRARHQSDQDQYDFVISLLRGTALEEVRLRGTDDDQVTDLFEYLQEAFRDRRSAPQLLHSFFSRKQLEGENLRDFSHALAQALSLVTKCSPDAVAEERKVLRDQFVEGVRDASLRRELRKFVRDHPRSTMIDVREEAQLWSLEEPPAGLRTSRSRCSATVAQCSALRVPETKCVTLEDVLEVVAEQGKAISELTQAVKNLAVQSSNTRAETYRPKAPLKFTDDGQPICFRCQIAGHVAKDCPQKRSVRAARPMPTETPGNGDPRLL</sequence>
<dbReference type="GO" id="GO:0003676">
    <property type="term" value="F:nucleic acid binding"/>
    <property type="evidence" value="ECO:0007669"/>
    <property type="project" value="InterPro"/>
</dbReference>
<dbReference type="AlphaFoldDB" id="A0AA88NWJ3"/>
<comment type="caution">
    <text evidence="4">The sequence shown here is derived from an EMBL/GenBank/DDBJ whole genome shotgun (WGS) entry which is preliminary data.</text>
</comment>
<evidence type="ECO:0000256" key="1">
    <source>
        <dbReference type="PROSITE-ProRule" id="PRU00047"/>
    </source>
</evidence>
<proteinExistence type="predicted"/>
<dbReference type="PROSITE" id="PS50158">
    <property type="entry name" value="ZF_CCHC"/>
    <property type="match status" value="1"/>
</dbReference>
<dbReference type="GO" id="GO:0008270">
    <property type="term" value="F:zinc ion binding"/>
    <property type="evidence" value="ECO:0007669"/>
    <property type="project" value="UniProtKB-KW"/>
</dbReference>
<keyword evidence="1" id="KW-0479">Metal-binding</keyword>
<dbReference type="Proteomes" id="UP001187315">
    <property type="component" value="Unassembled WGS sequence"/>
</dbReference>
<dbReference type="PANTHER" id="PTHR19963">
    <property type="entry name" value="CCHC-TYPE DOMAIN-CONTAINING PROTEIN"/>
    <property type="match status" value="1"/>
</dbReference>
<evidence type="ECO:0000313" key="4">
    <source>
        <dbReference type="EMBL" id="KAK2868853.1"/>
    </source>
</evidence>
<evidence type="ECO:0000313" key="5">
    <source>
        <dbReference type="Proteomes" id="UP001187315"/>
    </source>
</evidence>
<keyword evidence="5" id="KW-1185">Reference proteome</keyword>
<dbReference type="Pfam" id="PF00098">
    <property type="entry name" value="zf-CCHC"/>
    <property type="match status" value="1"/>
</dbReference>
<feature type="region of interest" description="Disordered" evidence="2">
    <location>
        <begin position="314"/>
        <end position="338"/>
    </location>
</feature>
<organism evidence="4 5">
    <name type="scientific">Tachysurus vachellii</name>
    <name type="common">Darkbarbel catfish</name>
    <name type="synonym">Pelteobagrus vachellii</name>
    <dbReference type="NCBI Taxonomy" id="175792"/>
    <lineage>
        <taxon>Eukaryota</taxon>
        <taxon>Metazoa</taxon>
        <taxon>Chordata</taxon>
        <taxon>Craniata</taxon>
        <taxon>Vertebrata</taxon>
        <taxon>Euteleostomi</taxon>
        <taxon>Actinopterygii</taxon>
        <taxon>Neopterygii</taxon>
        <taxon>Teleostei</taxon>
        <taxon>Ostariophysi</taxon>
        <taxon>Siluriformes</taxon>
        <taxon>Bagridae</taxon>
        <taxon>Tachysurus</taxon>
    </lineage>
</organism>
<reference evidence="4" key="1">
    <citation type="submission" date="2023-08" db="EMBL/GenBank/DDBJ databases">
        <title>Pelteobagrus vachellii genome.</title>
        <authorList>
            <person name="Liu H."/>
        </authorList>
    </citation>
    <scope>NUCLEOTIDE SEQUENCE</scope>
    <source>
        <strain evidence="4">PRFRI_2022a</strain>
        <tissue evidence="4">Muscle</tissue>
    </source>
</reference>
<keyword evidence="1" id="KW-0862">Zinc</keyword>